<sequence length="62" mass="6916">MKKQLSYPMGSPVRTAIITAYDQAQVKMCLTGTAFALLQIVAVMMWRDVRLSQSQQVKGKVV</sequence>
<comment type="caution">
    <text evidence="1">The sequence shown here is derived from an EMBL/GenBank/DDBJ whole genome shotgun (WGS) entry which is preliminary data.</text>
</comment>
<organism evidence="1 2">
    <name type="scientific">Apiospora hydei</name>
    <dbReference type="NCBI Taxonomy" id="1337664"/>
    <lineage>
        <taxon>Eukaryota</taxon>
        <taxon>Fungi</taxon>
        <taxon>Dikarya</taxon>
        <taxon>Ascomycota</taxon>
        <taxon>Pezizomycotina</taxon>
        <taxon>Sordariomycetes</taxon>
        <taxon>Xylariomycetidae</taxon>
        <taxon>Amphisphaeriales</taxon>
        <taxon>Apiosporaceae</taxon>
        <taxon>Apiospora</taxon>
    </lineage>
</organism>
<reference evidence="1 2" key="1">
    <citation type="submission" date="2023-01" db="EMBL/GenBank/DDBJ databases">
        <title>Analysis of 21 Apiospora genomes using comparative genomics revels a genus with tremendous synthesis potential of carbohydrate active enzymes and secondary metabolites.</title>
        <authorList>
            <person name="Sorensen T."/>
        </authorList>
    </citation>
    <scope>NUCLEOTIDE SEQUENCE [LARGE SCALE GENOMIC DNA]</scope>
    <source>
        <strain evidence="1 2">CBS 114990</strain>
    </source>
</reference>
<evidence type="ECO:0000313" key="1">
    <source>
        <dbReference type="EMBL" id="KAK8061111.1"/>
    </source>
</evidence>
<gene>
    <name evidence="1" type="ORF">PG997_015332</name>
</gene>
<accession>A0ABR1UQB7</accession>
<name>A0ABR1UQB7_9PEZI</name>
<dbReference type="GeneID" id="92052706"/>
<keyword evidence="2" id="KW-1185">Reference proteome</keyword>
<evidence type="ECO:0000313" key="2">
    <source>
        <dbReference type="Proteomes" id="UP001433268"/>
    </source>
</evidence>
<proteinExistence type="predicted"/>
<protein>
    <submittedName>
        <fullName evidence="1">Uncharacterized protein</fullName>
    </submittedName>
</protein>
<dbReference type="RefSeq" id="XP_066660531.1">
    <property type="nucleotide sequence ID" value="XM_066819646.1"/>
</dbReference>
<dbReference type="Proteomes" id="UP001433268">
    <property type="component" value="Unassembled WGS sequence"/>
</dbReference>
<dbReference type="EMBL" id="JAQQWN010000011">
    <property type="protein sequence ID" value="KAK8061111.1"/>
    <property type="molecule type" value="Genomic_DNA"/>
</dbReference>